<dbReference type="Proteomes" id="UP000391834">
    <property type="component" value="Unassembled WGS sequence"/>
</dbReference>
<gene>
    <name evidence="1" type="ORF">PbJCM13498_16620</name>
</gene>
<reference evidence="1 2" key="1">
    <citation type="submission" date="2019-10" db="EMBL/GenBank/DDBJ databases">
        <title>Prolixibacter strains distinguished by the presence of nitrate reductase genes were adept at nitrate-dependent anaerobic corrosion of metallic iron and carbon steel.</title>
        <authorList>
            <person name="Iino T."/>
            <person name="Shono N."/>
            <person name="Ito K."/>
            <person name="Nakamura R."/>
            <person name="Sueoka K."/>
            <person name="Harayama S."/>
            <person name="Ohkuma M."/>
        </authorList>
    </citation>
    <scope>NUCLEOTIDE SEQUENCE [LARGE SCALE GENOMIC DNA]</scope>
    <source>
        <strain evidence="1 2">JCM 13498</strain>
    </source>
</reference>
<protein>
    <submittedName>
        <fullName evidence="1">Uncharacterized protein</fullName>
    </submittedName>
</protein>
<evidence type="ECO:0000313" key="2">
    <source>
        <dbReference type="Proteomes" id="UP000391834"/>
    </source>
</evidence>
<evidence type="ECO:0000313" key="1">
    <source>
        <dbReference type="EMBL" id="GET32799.1"/>
    </source>
</evidence>
<dbReference type="AlphaFoldDB" id="A0A5M4AY05"/>
<dbReference type="EMBL" id="BLAX01000001">
    <property type="protein sequence ID" value="GET32799.1"/>
    <property type="molecule type" value="Genomic_DNA"/>
</dbReference>
<organism evidence="1 2">
    <name type="scientific">Prolixibacter bellariivorans</name>
    <dbReference type="NCBI Taxonomy" id="314319"/>
    <lineage>
        <taxon>Bacteria</taxon>
        <taxon>Pseudomonadati</taxon>
        <taxon>Bacteroidota</taxon>
        <taxon>Bacteroidia</taxon>
        <taxon>Marinilabiliales</taxon>
        <taxon>Prolixibacteraceae</taxon>
        <taxon>Prolixibacter</taxon>
    </lineage>
</organism>
<sequence>MSFFTFVKKNKKMSKPQNWKELCDRLSDMFAMDVDLNGVLYLVGVRERGLTLRKFSKFEKWSLINLGSCVLYKEIGMVEEMGTDRDGWPMFREKSLLTNWTEERKQKTLQDCAIRYFSKVFEDSAAE</sequence>
<comment type="caution">
    <text evidence="1">The sequence shown here is derived from an EMBL/GenBank/DDBJ whole genome shotgun (WGS) entry which is preliminary data.</text>
</comment>
<proteinExistence type="predicted"/>
<accession>A0A5M4AY05</accession>
<name>A0A5M4AY05_9BACT</name>
<keyword evidence="2" id="KW-1185">Reference proteome</keyword>